<name>A0AAV1KAS3_9NEOP</name>
<evidence type="ECO:0000256" key="1">
    <source>
        <dbReference type="SAM" id="MobiDB-lite"/>
    </source>
</evidence>
<accession>A0AAV1KAS3</accession>
<proteinExistence type="predicted"/>
<dbReference type="Proteomes" id="UP001314205">
    <property type="component" value="Unassembled WGS sequence"/>
</dbReference>
<dbReference type="EMBL" id="CAVLGL010000013">
    <property type="protein sequence ID" value="CAK1580183.1"/>
    <property type="molecule type" value="Genomic_DNA"/>
</dbReference>
<keyword evidence="3" id="KW-1185">Reference proteome</keyword>
<reference evidence="2 3" key="1">
    <citation type="submission" date="2023-11" db="EMBL/GenBank/DDBJ databases">
        <authorList>
            <person name="Hedman E."/>
            <person name="Englund M."/>
            <person name="Stromberg M."/>
            <person name="Nyberg Akerstrom W."/>
            <person name="Nylinder S."/>
            <person name="Jareborg N."/>
            <person name="Kallberg Y."/>
            <person name="Kronander E."/>
        </authorList>
    </citation>
    <scope>NUCLEOTIDE SEQUENCE [LARGE SCALE GENOMIC DNA]</scope>
</reference>
<organism evidence="2 3">
    <name type="scientific">Parnassius mnemosyne</name>
    <name type="common">clouded apollo</name>
    <dbReference type="NCBI Taxonomy" id="213953"/>
    <lineage>
        <taxon>Eukaryota</taxon>
        <taxon>Metazoa</taxon>
        <taxon>Ecdysozoa</taxon>
        <taxon>Arthropoda</taxon>
        <taxon>Hexapoda</taxon>
        <taxon>Insecta</taxon>
        <taxon>Pterygota</taxon>
        <taxon>Neoptera</taxon>
        <taxon>Endopterygota</taxon>
        <taxon>Lepidoptera</taxon>
        <taxon>Glossata</taxon>
        <taxon>Ditrysia</taxon>
        <taxon>Papilionoidea</taxon>
        <taxon>Papilionidae</taxon>
        <taxon>Parnassiinae</taxon>
        <taxon>Parnassini</taxon>
        <taxon>Parnassius</taxon>
        <taxon>Driopa</taxon>
    </lineage>
</organism>
<feature type="region of interest" description="Disordered" evidence="1">
    <location>
        <begin position="120"/>
        <end position="139"/>
    </location>
</feature>
<protein>
    <submittedName>
        <fullName evidence="2">Uncharacterized protein</fullName>
    </submittedName>
</protein>
<evidence type="ECO:0000313" key="2">
    <source>
        <dbReference type="EMBL" id="CAK1580183.1"/>
    </source>
</evidence>
<comment type="caution">
    <text evidence="2">The sequence shown here is derived from an EMBL/GenBank/DDBJ whole genome shotgun (WGS) entry which is preliminary data.</text>
</comment>
<gene>
    <name evidence="2" type="ORF">PARMNEM_LOCUS2023</name>
</gene>
<feature type="compositionally biased region" description="Pro residues" evidence="1">
    <location>
        <begin position="128"/>
        <end position="139"/>
    </location>
</feature>
<evidence type="ECO:0000313" key="3">
    <source>
        <dbReference type="Proteomes" id="UP001314205"/>
    </source>
</evidence>
<sequence>MYRKIPNSSTSLSPAEMMFKRLYRTRIDLVKREDTGKKFKNGNIKVTKEFNRGDRVYDSNKWKFGKIMNRREKLHYELTSKLLQEAIPTENNHKMKEAPESSPVKMKTSLLLQIPVKEYLPVQKQPEQEPPQPTLPGYT</sequence>
<dbReference type="AlphaFoldDB" id="A0AAV1KAS3"/>